<dbReference type="InterPro" id="IPR026956">
    <property type="entry name" value="D-ser_dehydrat-like_dom"/>
</dbReference>
<dbReference type="GO" id="GO:0008721">
    <property type="term" value="F:D-serine ammonia-lyase activity"/>
    <property type="evidence" value="ECO:0007669"/>
    <property type="project" value="UniProtKB-EC"/>
</dbReference>
<dbReference type="Gene3D" id="2.40.37.20">
    <property type="entry name" value="D-serine dehydratase-like domain"/>
    <property type="match status" value="1"/>
</dbReference>
<evidence type="ECO:0000256" key="2">
    <source>
        <dbReference type="ARBA" id="ARBA00001947"/>
    </source>
</evidence>
<dbReference type="Proteomes" id="UP000769528">
    <property type="component" value="Unassembled WGS sequence"/>
</dbReference>
<comment type="caution">
    <text evidence="15">The sequence shown here is derived from an EMBL/GenBank/DDBJ whole genome shotgun (WGS) entry which is preliminary data.</text>
</comment>
<dbReference type="PANTHER" id="PTHR28004:SF2">
    <property type="entry name" value="D-SERINE DEHYDRATASE"/>
    <property type="match status" value="1"/>
</dbReference>
<evidence type="ECO:0000256" key="8">
    <source>
        <dbReference type="ARBA" id="ARBA00023239"/>
    </source>
</evidence>
<feature type="domain" description="D-serine dehydratase-like" evidence="14">
    <location>
        <begin position="308"/>
        <end position="425"/>
    </location>
</feature>
<comment type="catalytic activity">
    <reaction evidence="9">
        <text>D-serine = pyruvate + NH4(+)</text>
        <dbReference type="Rhea" id="RHEA:13977"/>
        <dbReference type="ChEBI" id="CHEBI:15361"/>
        <dbReference type="ChEBI" id="CHEBI:28938"/>
        <dbReference type="ChEBI" id="CHEBI:35247"/>
        <dbReference type="EC" id="4.3.1.18"/>
    </reaction>
    <physiologicalReaction direction="left-to-right" evidence="9">
        <dbReference type="Rhea" id="RHEA:13978"/>
    </physiologicalReaction>
</comment>
<dbReference type="Pfam" id="PF01168">
    <property type="entry name" value="Ala_racemase_N"/>
    <property type="match status" value="1"/>
</dbReference>
<comment type="cofactor">
    <cofactor evidence="1">
        <name>pyridoxal 5'-phosphate</name>
        <dbReference type="ChEBI" id="CHEBI:597326"/>
    </cofactor>
</comment>
<reference evidence="15" key="1">
    <citation type="journal article" date="2021" name="Open Biol.">
        <title>Shared evolutionary footprints suggest mitochondrial oxidative damage underlies multiple complex I losses in fungi.</title>
        <authorList>
            <person name="Schikora-Tamarit M.A."/>
            <person name="Marcet-Houben M."/>
            <person name="Nosek J."/>
            <person name="Gabaldon T."/>
        </authorList>
    </citation>
    <scope>NUCLEOTIDE SEQUENCE</scope>
    <source>
        <strain evidence="15">CBS6341</strain>
    </source>
</reference>
<dbReference type="InterPro" id="IPR001608">
    <property type="entry name" value="Ala_racemase_N"/>
</dbReference>
<dbReference type="SMART" id="SM01119">
    <property type="entry name" value="D-ser_dehydrat"/>
    <property type="match status" value="1"/>
</dbReference>
<reference evidence="15" key="2">
    <citation type="submission" date="2021-01" db="EMBL/GenBank/DDBJ databases">
        <authorList>
            <person name="Schikora-Tamarit M.A."/>
        </authorList>
    </citation>
    <scope>NUCLEOTIDE SEQUENCE</scope>
    <source>
        <strain evidence="15">CBS6341</strain>
    </source>
</reference>
<dbReference type="PANTHER" id="PTHR28004">
    <property type="entry name" value="ZGC:162816-RELATED"/>
    <property type="match status" value="1"/>
</dbReference>
<evidence type="ECO:0000256" key="10">
    <source>
        <dbReference type="ARBA" id="ARBA00055764"/>
    </source>
</evidence>
<dbReference type="SUPFAM" id="SSF51419">
    <property type="entry name" value="PLP-binding barrel"/>
    <property type="match status" value="1"/>
</dbReference>
<comment type="similarity">
    <text evidence="3">Belongs to the DSD1 family.</text>
</comment>
<evidence type="ECO:0000313" key="15">
    <source>
        <dbReference type="EMBL" id="KAH3663929.1"/>
    </source>
</evidence>
<proteinExistence type="inferred from homology"/>
<keyword evidence="6" id="KW-0862">Zinc</keyword>
<gene>
    <name evidence="15" type="ORF">WICMUC_005868</name>
</gene>
<keyword evidence="8" id="KW-0456">Lyase</keyword>
<organism evidence="15 16">
    <name type="scientific">Wickerhamomyces mucosus</name>
    <dbReference type="NCBI Taxonomy" id="1378264"/>
    <lineage>
        <taxon>Eukaryota</taxon>
        <taxon>Fungi</taxon>
        <taxon>Dikarya</taxon>
        <taxon>Ascomycota</taxon>
        <taxon>Saccharomycotina</taxon>
        <taxon>Saccharomycetes</taxon>
        <taxon>Phaffomycetales</taxon>
        <taxon>Wickerhamomycetaceae</taxon>
        <taxon>Wickerhamomyces</taxon>
    </lineage>
</organism>
<evidence type="ECO:0000256" key="12">
    <source>
        <dbReference type="ARBA" id="ARBA00069616"/>
    </source>
</evidence>
<comment type="cofactor">
    <cofactor evidence="2">
        <name>Zn(2+)</name>
        <dbReference type="ChEBI" id="CHEBI:29105"/>
    </cofactor>
</comment>
<evidence type="ECO:0000256" key="1">
    <source>
        <dbReference type="ARBA" id="ARBA00001933"/>
    </source>
</evidence>
<evidence type="ECO:0000256" key="11">
    <source>
        <dbReference type="ARBA" id="ARBA00066349"/>
    </source>
</evidence>
<evidence type="ECO:0000259" key="14">
    <source>
        <dbReference type="SMART" id="SM01119"/>
    </source>
</evidence>
<keyword evidence="4" id="KW-0216">Detoxification</keyword>
<evidence type="ECO:0000256" key="13">
    <source>
        <dbReference type="ARBA" id="ARBA00075219"/>
    </source>
</evidence>
<evidence type="ECO:0000256" key="5">
    <source>
        <dbReference type="ARBA" id="ARBA00022723"/>
    </source>
</evidence>
<evidence type="ECO:0000256" key="7">
    <source>
        <dbReference type="ARBA" id="ARBA00022898"/>
    </source>
</evidence>
<dbReference type="EC" id="4.3.1.18" evidence="11"/>
<dbReference type="FunFam" id="3.20.20.10:FF:000016">
    <property type="entry name" value="D-serine dehydratase"/>
    <property type="match status" value="1"/>
</dbReference>
<comment type="function">
    <text evidence="10">Catalyzes the conversion of D-serine to pyruvate and ammonia. May play a role in D-serine detoxification.</text>
</comment>
<evidence type="ECO:0000256" key="6">
    <source>
        <dbReference type="ARBA" id="ARBA00022833"/>
    </source>
</evidence>
<dbReference type="InterPro" id="IPR051466">
    <property type="entry name" value="D-amino_acid_metab_enzyme"/>
</dbReference>
<evidence type="ECO:0000313" key="16">
    <source>
        <dbReference type="Proteomes" id="UP000769528"/>
    </source>
</evidence>
<dbReference type="InterPro" id="IPR029066">
    <property type="entry name" value="PLP-binding_barrel"/>
</dbReference>
<dbReference type="AlphaFoldDB" id="A0A9P8P3B8"/>
<keyword evidence="5" id="KW-0479">Metal-binding</keyword>
<name>A0A9P8P3B8_9ASCO</name>
<evidence type="ECO:0000256" key="4">
    <source>
        <dbReference type="ARBA" id="ARBA00022575"/>
    </source>
</evidence>
<dbReference type="GO" id="GO:0009636">
    <property type="term" value="P:response to toxic substance"/>
    <property type="evidence" value="ECO:0007669"/>
    <property type="project" value="UniProtKB-KW"/>
</dbReference>
<protein>
    <recommendedName>
        <fullName evidence="12">D-serine dehydratase</fullName>
        <ecNumber evidence="11">4.3.1.18</ecNumber>
    </recommendedName>
    <alternativeName>
        <fullName evidence="13">D-serine deaminase</fullName>
    </alternativeName>
</protein>
<dbReference type="GO" id="GO:0046872">
    <property type="term" value="F:metal ion binding"/>
    <property type="evidence" value="ECO:0007669"/>
    <property type="project" value="UniProtKB-KW"/>
</dbReference>
<dbReference type="Pfam" id="PF14031">
    <property type="entry name" value="D-ser_dehydrat"/>
    <property type="match status" value="1"/>
</dbReference>
<sequence length="440" mass="50468">MEVNPKDFIDKHYTELPTPSFLVRERQINENCRLNLNRLSQFNSKFRAHVKTHKTIEGTKKSLGYDLPDYHGQKHDSIVFSTLKEIVEIIKYQTCNQKIFVKDAIYGIPNITTETIPRLIEISRKIERLTLMVDSLDQLETLAKYNYTKDSDHIYWDLIIKLDSGTHRAGIDFNSNYLDKVIRKIIDTENLKLRGFYVHSGHSYNVKSLEEGELKLIEEIETVIKGLQLIELKFPELQYKSDKIIDDELIVSVGATPTLHSLKVNKFNPNLLKLINSLGSRLEFHAGNYTFCDLQQLSTKSIDLSNISIRVLSSVISTYPGRGNEIGEILINAGGIALSREVSNSFEGYGLIQDTQWYINRISQEHGILSPQLNSNNSITKPLDNEGSTHNGKIIELLKVGDKLQIIPNHSCITANSYSYYFILDDNDKVKDIWYPWRGW</sequence>
<evidence type="ECO:0000256" key="3">
    <source>
        <dbReference type="ARBA" id="ARBA00005323"/>
    </source>
</evidence>
<dbReference type="EMBL" id="JAEUBF010001524">
    <property type="protein sequence ID" value="KAH3663929.1"/>
    <property type="molecule type" value="Genomic_DNA"/>
</dbReference>
<accession>A0A9P8P3B8</accession>
<dbReference type="Gene3D" id="3.20.20.10">
    <property type="entry name" value="Alanine racemase"/>
    <property type="match status" value="1"/>
</dbReference>
<dbReference type="OrthoDB" id="20198at2759"/>
<keyword evidence="7" id="KW-0663">Pyridoxal phosphate</keyword>
<dbReference type="InterPro" id="IPR042208">
    <property type="entry name" value="D-ser_dehydrat-like_sf"/>
</dbReference>
<keyword evidence="16" id="KW-1185">Reference proteome</keyword>
<evidence type="ECO:0000256" key="9">
    <source>
        <dbReference type="ARBA" id="ARBA00051198"/>
    </source>
</evidence>
<dbReference type="GO" id="GO:0036088">
    <property type="term" value="P:D-serine catabolic process"/>
    <property type="evidence" value="ECO:0007669"/>
    <property type="project" value="TreeGrafter"/>
</dbReference>